<dbReference type="AlphaFoldDB" id="A0A2A6CXP7"/>
<evidence type="ECO:0000256" key="1">
    <source>
        <dbReference type="SAM" id="MobiDB-lite"/>
    </source>
</evidence>
<feature type="compositionally biased region" description="Basic and acidic residues" evidence="1">
    <location>
        <begin position="33"/>
        <end position="59"/>
    </location>
</feature>
<gene>
    <name evidence="2" type="primary">WBGene00110777</name>
</gene>
<evidence type="ECO:0000313" key="3">
    <source>
        <dbReference type="Proteomes" id="UP000005239"/>
    </source>
</evidence>
<organism evidence="2 3">
    <name type="scientific">Pristionchus pacificus</name>
    <name type="common">Parasitic nematode worm</name>
    <dbReference type="NCBI Taxonomy" id="54126"/>
    <lineage>
        <taxon>Eukaryota</taxon>
        <taxon>Metazoa</taxon>
        <taxon>Ecdysozoa</taxon>
        <taxon>Nematoda</taxon>
        <taxon>Chromadorea</taxon>
        <taxon>Rhabditida</taxon>
        <taxon>Rhabditina</taxon>
        <taxon>Diplogasteromorpha</taxon>
        <taxon>Diplogasteroidea</taxon>
        <taxon>Neodiplogasteridae</taxon>
        <taxon>Pristionchus</taxon>
    </lineage>
</organism>
<sequence length="275" mass="30875">MVRQRRLSLTKHRIVQCEEKEDVQETCWSVEVYDGRKEKDDEGEELKEGKEGGGNENMKKPLNARASGDKRQETSTRVDAHEVKEEEEEEVENLIDQPNGSADGEVPQETKPRKDGHEVKEEDDERNANLTKRPRAKSDGVKHETPSRFSTHAGSDVEERDEVMEEMEENGDAISEQLEDDDAYLGDCENAGDSDQSDDNITFEDDDRLQVRSPSVPLHNEDCAITVSNLTEVVSNVNNRQFAAIPAPLRQLLSSINLEVSISIFGRFSDAGESS</sequence>
<evidence type="ECO:0000313" key="2">
    <source>
        <dbReference type="EnsemblMetazoa" id="PPA21223.1"/>
    </source>
</evidence>
<accession>A0A8R1YJX6</accession>
<feature type="compositionally biased region" description="Basic and acidic residues" evidence="1">
    <location>
        <begin position="67"/>
        <end position="84"/>
    </location>
</feature>
<feature type="region of interest" description="Disordered" evidence="1">
    <location>
        <begin position="32"/>
        <end position="200"/>
    </location>
</feature>
<protein>
    <submittedName>
        <fullName evidence="2">Uncharacterized protein</fullName>
    </submittedName>
</protein>
<dbReference type="Proteomes" id="UP000005239">
    <property type="component" value="Unassembled WGS sequence"/>
</dbReference>
<feature type="compositionally biased region" description="Basic and acidic residues" evidence="1">
    <location>
        <begin position="108"/>
        <end position="120"/>
    </location>
</feature>
<reference evidence="2" key="2">
    <citation type="submission" date="2022-06" db="UniProtKB">
        <authorList>
            <consortium name="EnsemblMetazoa"/>
        </authorList>
    </citation>
    <scope>IDENTIFICATION</scope>
    <source>
        <strain evidence="2">PS312</strain>
    </source>
</reference>
<feature type="compositionally biased region" description="Basic and acidic residues" evidence="1">
    <location>
        <begin position="136"/>
        <end position="146"/>
    </location>
</feature>
<proteinExistence type="predicted"/>
<name>A0A2A6CXP7_PRIPA</name>
<feature type="compositionally biased region" description="Acidic residues" evidence="1">
    <location>
        <begin position="156"/>
        <end position="200"/>
    </location>
</feature>
<keyword evidence="3" id="KW-1185">Reference proteome</keyword>
<reference evidence="3" key="1">
    <citation type="journal article" date="2008" name="Nat. Genet.">
        <title>The Pristionchus pacificus genome provides a unique perspective on nematode lifestyle and parasitism.</title>
        <authorList>
            <person name="Dieterich C."/>
            <person name="Clifton S.W."/>
            <person name="Schuster L.N."/>
            <person name="Chinwalla A."/>
            <person name="Delehaunty K."/>
            <person name="Dinkelacker I."/>
            <person name="Fulton L."/>
            <person name="Fulton R."/>
            <person name="Godfrey J."/>
            <person name="Minx P."/>
            <person name="Mitreva M."/>
            <person name="Roeseler W."/>
            <person name="Tian H."/>
            <person name="Witte H."/>
            <person name="Yang S.P."/>
            <person name="Wilson R.K."/>
            <person name="Sommer R.J."/>
        </authorList>
    </citation>
    <scope>NUCLEOTIDE SEQUENCE [LARGE SCALE GENOMIC DNA]</scope>
    <source>
        <strain evidence="3">PS312</strain>
    </source>
</reference>
<dbReference type="EnsemblMetazoa" id="PPA21223.1">
    <property type="protein sequence ID" value="PPA21223.1"/>
    <property type="gene ID" value="WBGene00110777"/>
</dbReference>
<accession>A0A2A6CXP7</accession>